<dbReference type="Pfam" id="PF17928">
    <property type="entry name" value="TetR_C_22"/>
    <property type="match status" value="1"/>
</dbReference>
<evidence type="ECO:0000313" key="7">
    <source>
        <dbReference type="Proteomes" id="UP000700706"/>
    </source>
</evidence>
<keyword evidence="1" id="KW-0805">Transcription regulation</keyword>
<feature type="domain" description="HTH tetR-type" evidence="5">
    <location>
        <begin position="28"/>
        <end position="88"/>
    </location>
</feature>
<keyword evidence="2 4" id="KW-0238">DNA-binding</keyword>
<dbReference type="PRINTS" id="PR00455">
    <property type="entry name" value="HTHTETR"/>
</dbReference>
<evidence type="ECO:0000313" key="6">
    <source>
        <dbReference type="EMBL" id="MBW8727042.1"/>
    </source>
</evidence>
<dbReference type="AlphaFoldDB" id="A0A952KF01"/>
<feature type="DNA-binding region" description="H-T-H motif" evidence="4">
    <location>
        <begin position="51"/>
        <end position="70"/>
    </location>
</feature>
<evidence type="ECO:0000256" key="4">
    <source>
        <dbReference type="PROSITE-ProRule" id="PRU00335"/>
    </source>
</evidence>
<dbReference type="InterPro" id="IPR001647">
    <property type="entry name" value="HTH_TetR"/>
</dbReference>
<dbReference type="Gene3D" id="1.10.357.10">
    <property type="entry name" value="Tetracycline Repressor, domain 2"/>
    <property type="match status" value="1"/>
</dbReference>
<dbReference type="EMBL" id="JAEKLZ010000249">
    <property type="protein sequence ID" value="MBW8727042.1"/>
    <property type="molecule type" value="Genomic_DNA"/>
</dbReference>
<accession>A0A952KF01</accession>
<evidence type="ECO:0000256" key="3">
    <source>
        <dbReference type="ARBA" id="ARBA00023163"/>
    </source>
</evidence>
<organism evidence="6 7">
    <name type="scientific">Inquilinus limosus</name>
    <dbReference type="NCBI Taxonomy" id="171674"/>
    <lineage>
        <taxon>Bacteria</taxon>
        <taxon>Pseudomonadati</taxon>
        <taxon>Pseudomonadota</taxon>
        <taxon>Alphaproteobacteria</taxon>
        <taxon>Rhodospirillales</taxon>
        <taxon>Rhodospirillaceae</taxon>
        <taxon>Inquilinus</taxon>
    </lineage>
</organism>
<reference evidence="6" key="1">
    <citation type="submission" date="2020-06" db="EMBL/GenBank/DDBJ databases">
        <title>Stable isotope informed genome-resolved metagenomics uncovers potential trophic interactions in rhizosphere soil.</title>
        <authorList>
            <person name="Starr E.P."/>
            <person name="Shi S."/>
            <person name="Blazewicz S.J."/>
            <person name="Koch B.J."/>
            <person name="Probst A.J."/>
            <person name="Hungate B.A."/>
            <person name="Pett-Ridge J."/>
            <person name="Firestone M.K."/>
            <person name="Banfield J.F."/>
        </authorList>
    </citation>
    <scope>NUCLEOTIDE SEQUENCE</scope>
    <source>
        <strain evidence="6">YM_69_17</strain>
    </source>
</reference>
<dbReference type="PANTHER" id="PTHR30055">
    <property type="entry name" value="HTH-TYPE TRANSCRIPTIONAL REGULATOR RUTR"/>
    <property type="match status" value="1"/>
</dbReference>
<evidence type="ECO:0000259" key="5">
    <source>
        <dbReference type="PROSITE" id="PS50977"/>
    </source>
</evidence>
<sequence>MAAASPVIPSAADPAGLLRRAPSQRRSRERVERILAVATELIAAQGSDALRMAEVAAKAEISIGSLYQYFPDKAAIIRSLAERYNAEGRACIEEGLRDVRDAAGLRHAFGQLIDIYYGLFLAEPVMRDIWSGLQADKALREIDLEDSRINGRVLAAALARIDPAADPAALLTRALLVMQLGEATMRLAISVGRAEGDALVEAYKRMALRELAPEGSGTVGP</sequence>
<protein>
    <submittedName>
        <fullName evidence="6">TetR family transcriptional regulator</fullName>
    </submittedName>
</protein>
<dbReference type="PANTHER" id="PTHR30055:SF234">
    <property type="entry name" value="HTH-TYPE TRANSCRIPTIONAL REGULATOR BETI"/>
    <property type="match status" value="1"/>
</dbReference>
<dbReference type="SUPFAM" id="SSF46689">
    <property type="entry name" value="Homeodomain-like"/>
    <property type="match status" value="1"/>
</dbReference>
<dbReference type="InterPro" id="IPR009057">
    <property type="entry name" value="Homeodomain-like_sf"/>
</dbReference>
<keyword evidence="3" id="KW-0804">Transcription</keyword>
<proteinExistence type="predicted"/>
<dbReference type="Proteomes" id="UP000700706">
    <property type="component" value="Unassembled WGS sequence"/>
</dbReference>
<dbReference type="InterPro" id="IPR050109">
    <property type="entry name" value="HTH-type_TetR-like_transc_reg"/>
</dbReference>
<comment type="caution">
    <text evidence="6">The sequence shown here is derived from an EMBL/GenBank/DDBJ whole genome shotgun (WGS) entry which is preliminary data.</text>
</comment>
<name>A0A952KF01_9PROT</name>
<dbReference type="InterPro" id="IPR041674">
    <property type="entry name" value="TetR_C_22"/>
</dbReference>
<dbReference type="PROSITE" id="PS50977">
    <property type="entry name" value="HTH_TETR_2"/>
    <property type="match status" value="1"/>
</dbReference>
<dbReference type="GO" id="GO:0000976">
    <property type="term" value="F:transcription cis-regulatory region binding"/>
    <property type="evidence" value="ECO:0007669"/>
    <property type="project" value="TreeGrafter"/>
</dbReference>
<gene>
    <name evidence="6" type="ORF">JF625_18090</name>
</gene>
<evidence type="ECO:0000256" key="2">
    <source>
        <dbReference type="ARBA" id="ARBA00023125"/>
    </source>
</evidence>
<dbReference type="GO" id="GO:0003700">
    <property type="term" value="F:DNA-binding transcription factor activity"/>
    <property type="evidence" value="ECO:0007669"/>
    <property type="project" value="TreeGrafter"/>
</dbReference>
<dbReference type="Pfam" id="PF00440">
    <property type="entry name" value="TetR_N"/>
    <property type="match status" value="1"/>
</dbReference>
<evidence type="ECO:0000256" key="1">
    <source>
        <dbReference type="ARBA" id="ARBA00023015"/>
    </source>
</evidence>